<evidence type="ECO:0000313" key="2">
    <source>
        <dbReference type="EMBL" id="ELK13820.1"/>
    </source>
</evidence>
<reference evidence="3" key="1">
    <citation type="journal article" date="2013" name="Science">
        <title>Comparative analysis of bat genomes provides insight into the evolution of flight and immunity.</title>
        <authorList>
            <person name="Zhang G."/>
            <person name="Cowled C."/>
            <person name="Shi Z."/>
            <person name="Huang Z."/>
            <person name="Bishop-Lilly K.A."/>
            <person name="Fang X."/>
            <person name="Wynne J.W."/>
            <person name="Xiong Z."/>
            <person name="Baker M.L."/>
            <person name="Zhao W."/>
            <person name="Tachedjian M."/>
            <person name="Zhu Y."/>
            <person name="Zhou P."/>
            <person name="Jiang X."/>
            <person name="Ng J."/>
            <person name="Yang L."/>
            <person name="Wu L."/>
            <person name="Xiao J."/>
            <person name="Feng Y."/>
            <person name="Chen Y."/>
            <person name="Sun X."/>
            <person name="Zhang Y."/>
            <person name="Marsh G.A."/>
            <person name="Crameri G."/>
            <person name="Broder C.C."/>
            <person name="Frey K.G."/>
            <person name="Wang L.F."/>
            <person name="Wang J."/>
        </authorList>
    </citation>
    <scope>NUCLEOTIDE SEQUENCE [LARGE SCALE GENOMIC DNA]</scope>
</reference>
<gene>
    <name evidence="2" type="ORF">PAL_GLEAN10019094</name>
</gene>
<accession>L5KRE5</accession>
<feature type="compositionally biased region" description="Basic residues" evidence="1">
    <location>
        <begin position="54"/>
        <end position="67"/>
    </location>
</feature>
<feature type="compositionally biased region" description="Basic and acidic residues" evidence="1">
    <location>
        <begin position="1"/>
        <end position="12"/>
    </location>
</feature>
<dbReference type="Proteomes" id="UP000010552">
    <property type="component" value="Unassembled WGS sequence"/>
</dbReference>
<proteinExistence type="predicted"/>
<name>L5KRE5_PTEAL</name>
<evidence type="ECO:0000313" key="3">
    <source>
        <dbReference type="Proteomes" id="UP000010552"/>
    </source>
</evidence>
<evidence type="ECO:0000256" key="1">
    <source>
        <dbReference type="SAM" id="MobiDB-lite"/>
    </source>
</evidence>
<keyword evidence="3" id="KW-1185">Reference proteome</keyword>
<sequence length="67" mass="7528">MTSGTKRQEELKQASAVRQDLAPRTAENCSSTDIHVMRASHQMPEKGDDFSLKQPKHMKPLRHPSGD</sequence>
<organism evidence="2 3">
    <name type="scientific">Pteropus alecto</name>
    <name type="common">Black flying fox</name>
    <dbReference type="NCBI Taxonomy" id="9402"/>
    <lineage>
        <taxon>Eukaryota</taxon>
        <taxon>Metazoa</taxon>
        <taxon>Chordata</taxon>
        <taxon>Craniata</taxon>
        <taxon>Vertebrata</taxon>
        <taxon>Euteleostomi</taxon>
        <taxon>Mammalia</taxon>
        <taxon>Eutheria</taxon>
        <taxon>Laurasiatheria</taxon>
        <taxon>Chiroptera</taxon>
        <taxon>Yinpterochiroptera</taxon>
        <taxon>Pteropodoidea</taxon>
        <taxon>Pteropodidae</taxon>
        <taxon>Pteropodinae</taxon>
        <taxon>Pteropus</taxon>
    </lineage>
</organism>
<feature type="region of interest" description="Disordered" evidence="1">
    <location>
        <begin position="1"/>
        <end position="67"/>
    </location>
</feature>
<protein>
    <submittedName>
        <fullName evidence="2">Uncharacterized protein</fullName>
    </submittedName>
</protein>
<dbReference type="EMBL" id="KB030581">
    <property type="protein sequence ID" value="ELK13820.1"/>
    <property type="molecule type" value="Genomic_DNA"/>
</dbReference>
<dbReference type="InParanoid" id="L5KRE5"/>
<dbReference type="AlphaFoldDB" id="L5KRE5"/>